<reference evidence="2" key="1">
    <citation type="submission" date="2021-02" db="EMBL/GenBank/DDBJ databases">
        <authorList>
            <person name="Dougan E. K."/>
            <person name="Rhodes N."/>
            <person name="Thang M."/>
            <person name="Chan C."/>
        </authorList>
    </citation>
    <scope>NUCLEOTIDE SEQUENCE</scope>
</reference>
<organism evidence="2 3">
    <name type="scientific">Polarella glacialis</name>
    <name type="common">Dinoflagellate</name>
    <dbReference type="NCBI Taxonomy" id="89957"/>
    <lineage>
        <taxon>Eukaryota</taxon>
        <taxon>Sar</taxon>
        <taxon>Alveolata</taxon>
        <taxon>Dinophyceae</taxon>
        <taxon>Suessiales</taxon>
        <taxon>Suessiaceae</taxon>
        <taxon>Polarella</taxon>
    </lineage>
</organism>
<feature type="region of interest" description="Disordered" evidence="1">
    <location>
        <begin position="91"/>
        <end position="116"/>
    </location>
</feature>
<proteinExistence type="predicted"/>
<protein>
    <submittedName>
        <fullName evidence="2">Uncharacterized protein</fullName>
    </submittedName>
</protein>
<accession>A0A813GHM0</accession>
<feature type="compositionally biased region" description="Basic and acidic residues" evidence="1">
    <location>
        <begin position="91"/>
        <end position="101"/>
    </location>
</feature>
<dbReference type="Proteomes" id="UP000654075">
    <property type="component" value="Unassembled WGS sequence"/>
</dbReference>
<dbReference type="AlphaFoldDB" id="A0A813GHM0"/>
<name>A0A813GHM0_POLGL</name>
<evidence type="ECO:0000313" key="2">
    <source>
        <dbReference type="EMBL" id="CAE8624751.1"/>
    </source>
</evidence>
<evidence type="ECO:0000256" key="1">
    <source>
        <dbReference type="SAM" id="MobiDB-lite"/>
    </source>
</evidence>
<gene>
    <name evidence="2" type="ORF">PGLA1383_LOCUS41856</name>
</gene>
<feature type="compositionally biased region" description="Polar residues" evidence="1">
    <location>
        <begin position="1"/>
        <end position="18"/>
    </location>
</feature>
<evidence type="ECO:0000313" key="3">
    <source>
        <dbReference type="Proteomes" id="UP000654075"/>
    </source>
</evidence>
<sequence>MVAPISTSTVVARKSTSVPTPPATATAATAWAEWNLQHAATGPPDKIQPRYVESEVVFGRTPLVTAAGALGTTGCTPAHRSDLRDAECKLEVEGDQDDSRSLDTPSPDWQWESPASSAADDGWWYFGAVKKFFPKAGNGFFHCDGIPCHFQGDVFFNHRASPPSCCSEGMEAWFHIFSDHQGQSEACDVTWLQDGTSWRHTGDEKSDSRSQWQGQSLEASALLRSEWHQDHGWSKVAWSMRTNQSS</sequence>
<comment type="caution">
    <text evidence="2">The sequence shown here is derived from an EMBL/GenBank/DDBJ whole genome shotgun (WGS) entry which is preliminary data.</text>
</comment>
<dbReference type="EMBL" id="CAJNNV010028480">
    <property type="protein sequence ID" value="CAE8624751.1"/>
    <property type="molecule type" value="Genomic_DNA"/>
</dbReference>
<keyword evidence="3" id="KW-1185">Reference proteome</keyword>
<feature type="region of interest" description="Disordered" evidence="1">
    <location>
        <begin position="1"/>
        <end position="22"/>
    </location>
</feature>